<dbReference type="InterPro" id="IPR004890">
    <property type="entry name" value="Lipoprotein_10_C"/>
</dbReference>
<evidence type="ECO:0000259" key="2">
    <source>
        <dbReference type="Pfam" id="PF03202"/>
    </source>
</evidence>
<sequence>LLNLNKYIINSYNHKSKDKTAPLYISHTANFVYKLLFDHANANYDSYFLKYKNNVLDYDQIFIPNSDSNRQFKWMYDLMLDNIKNHYIQLKTPNIVNTSEYLLNRFMFFITSSRSFQDINRFLNENNKNDVSYLNAPITNNSSQKDKGSFLLQGLNLIGIKKFNKSDKVAKNFVHWLLHSNEQWKDENTTLNMIPAEYLDYKLGYVYPSDKYYRFIADKANSNPTILNLFNLLNDKNITPFQEPVDSKSDLFRTILQNLLNDNLYYSLALKGENQNVSFDDFLIRIKDVFE</sequence>
<dbReference type="Gene3D" id="3.40.190.10">
    <property type="entry name" value="Periplasmic binding protein-like II"/>
    <property type="match status" value="1"/>
</dbReference>
<comment type="caution">
    <text evidence="3">The sequence shown here is derived from an EMBL/GenBank/DDBJ whole genome shotgun (WGS) entry which is preliminary data.</text>
</comment>
<evidence type="ECO:0000256" key="1">
    <source>
        <dbReference type="ARBA" id="ARBA00009031"/>
    </source>
</evidence>
<gene>
    <name evidence="3" type="ORF">FJR74_02920</name>
</gene>
<proteinExistence type="inferred from homology"/>
<reference evidence="3" key="1">
    <citation type="submission" date="2019-06" db="EMBL/GenBank/DDBJ databases">
        <title>Mycoplasma neophronis type strain whole genome sequence.</title>
        <authorList>
            <person name="Spergser J."/>
        </authorList>
    </citation>
    <scope>NUCLEOTIDE SEQUENCE [LARGE SCALE GENOMIC DNA]</scope>
    <source>
        <strain evidence="3">DSM 24097</strain>
    </source>
</reference>
<evidence type="ECO:0000313" key="4">
    <source>
        <dbReference type="Proteomes" id="UP000316851"/>
    </source>
</evidence>
<protein>
    <recommendedName>
        <fullName evidence="2">Mycoplasma lipoprotein C-terminal domain-containing protein</fullName>
    </recommendedName>
</protein>
<dbReference type="EMBL" id="VHHP01000009">
    <property type="protein sequence ID" value="TPR53273.1"/>
    <property type="molecule type" value="Genomic_DNA"/>
</dbReference>
<feature type="domain" description="Mycoplasma lipoprotein C-terminal" evidence="2">
    <location>
        <begin position="152"/>
        <end position="258"/>
    </location>
</feature>
<dbReference type="Proteomes" id="UP000316851">
    <property type="component" value="Unassembled WGS sequence"/>
</dbReference>
<organism evidence="3 4">
    <name type="scientific">Metamycoplasma neophronis</name>
    <dbReference type="NCBI Taxonomy" id="872983"/>
    <lineage>
        <taxon>Bacteria</taxon>
        <taxon>Bacillati</taxon>
        <taxon>Mycoplasmatota</taxon>
        <taxon>Mycoplasmoidales</taxon>
        <taxon>Metamycoplasmataceae</taxon>
        <taxon>Metamycoplasma</taxon>
    </lineage>
</organism>
<feature type="non-terminal residue" evidence="3">
    <location>
        <position position="1"/>
    </location>
</feature>
<comment type="similarity">
    <text evidence="1">Belongs to the MG185/MG260 family.</text>
</comment>
<name>A0ABY2Z070_9BACT</name>
<dbReference type="Pfam" id="PF03202">
    <property type="entry name" value="Lipoprotein_10"/>
    <property type="match status" value="1"/>
</dbReference>
<accession>A0ABY2Z070</accession>
<keyword evidence="4" id="KW-1185">Reference proteome</keyword>
<dbReference type="RefSeq" id="WP_140915041.1">
    <property type="nucleotide sequence ID" value="NZ_VHHP01000009.1"/>
</dbReference>
<evidence type="ECO:0000313" key="3">
    <source>
        <dbReference type="EMBL" id="TPR53273.1"/>
    </source>
</evidence>